<dbReference type="RefSeq" id="XP_011000018.1">
    <property type="nucleotide sequence ID" value="XM_011001716.1"/>
</dbReference>
<dbReference type="Pfam" id="PF03134">
    <property type="entry name" value="TB2_DP1_HVA22"/>
    <property type="match status" value="1"/>
</dbReference>
<dbReference type="GeneID" id="105107693"/>
<dbReference type="PANTHER" id="PTHR12300:SF99">
    <property type="entry name" value="HVA22-LIKE PROTEIN F"/>
    <property type="match status" value="1"/>
</dbReference>
<keyword evidence="2" id="KW-1185">Reference proteome</keyword>
<dbReference type="InterPro" id="IPR004345">
    <property type="entry name" value="TB2_DP1_HVA22"/>
</dbReference>
<protein>
    <recommendedName>
        <fullName evidence="1">HVA22-like protein</fullName>
    </recommendedName>
</protein>
<comment type="subcellular location">
    <subcellularLocation>
        <location evidence="1">Membrane</location>
        <topology evidence="1">Multi-pass membrane protein</topology>
    </subcellularLocation>
</comment>
<keyword evidence="1" id="KW-0812">Transmembrane</keyword>
<keyword evidence="1" id="KW-0472">Membrane</keyword>
<dbReference type="GO" id="GO:0016020">
    <property type="term" value="C:membrane"/>
    <property type="evidence" value="ECO:0007669"/>
    <property type="project" value="UniProtKB-SubCell"/>
</dbReference>
<keyword evidence="1" id="KW-1133">Transmembrane helix</keyword>
<comment type="similarity">
    <text evidence="1">Belongs to the DP1 family.</text>
</comment>
<feature type="transmembrane region" description="Helical" evidence="1">
    <location>
        <begin position="6"/>
        <end position="27"/>
    </location>
</feature>
<evidence type="ECO:0000256" key="1">
    <source>
        <dbReference type="RuleBase" id="RU362006"/>
    </source>
</evidence>
<gene>
    <name evidence="3" type="primary">LOC105107693</name>
</gene>
<dbReference type="Proteomes" id="UP000694918">
    <property type="component" value="Unplaced"/>
</dbReference>
<reference evidence="3" key="1">
    <citation type="submission" date="2025-08" db="UniProtKB">
        <authorList>
            <consortium name="RefSeq"/>
        </authorList>
    </citation>
    <scope>IDENTIFICATION</scope>
</reference>
<proteinExistence type="inferred from homology"/>
<feature type="transmembrane region" description="Helical" evidence="1">
    <location>
        <begin position="48"/>
        <end position="70"/>
    </location>
</feature>
<name>A0AAJ6SW07_POPEU</name>
<organism evidence="2 3">
    <name type="scientific">Populus euphratica</name>
    <name type="common">Euphrates poplar</name>
    <dbReference type="NCBI Taxonomy" id="75702"/>
    <lineage>
        <taxon>Eukaryota</taxon>
        <taxon>Viridiplantae</taxon>
        <taxon>Streptophyta</taxon>
        <taxon>Embryophyta</taxon>
        <taxon>Tracheophyta</taxon>
        <taxon>Spermatophyta</taxon>
        <taxon>Magnoliopsida</taxon>
        <taxon>eudicotyledons</taxon>
        <taxon>Gunneridae</taxon>
        <taxon>Pentapetalae</taxon>
        <taxon>rosids</taxon>
        <taxon>fabids</taxon>
        <taxon>Malpighiales</taxon>
        <taxon>Salicaceae</taxon>
        <taxon>Saliceae</taxon>
        <taxon>Populus</taxon>
    </lineage>
</organism>
<dbReference type="AlphaFoldDB" id="A0AAJ6SW07"/>
<feature type="transmembrane region" description="Helical" evidence="1">
    <location>
        <begin position="76"/>
        <end position="97"/>
    </location>
</feature>
<dbReference type="PANTHER" id="PTHR12300">
    <property type="entry name" value="HVA22-LIKE PROTEINS"/>
    <property type="match status" value="1"/>
</dbReference>
<sequence>MGFLGAVFSVVNALVLPLLGPATMLLYPAYASIQAIERPSHRDNMQWLSYWILYSFISLFEITFLVFLQWFPFWGLIKLLVHLWLVLPVFNGATFVYENYMRDYRKLNGLLNDLRKMIPGEGF</sequence>
<evidence type="ECO:0000313" key="2">
    <source>
        <dbReference type="Proteomes" id="UP000694918"/>
    </source>
</evidence>
<evidence type="ECO:0000313" key="3">
    <source>
        <dbReference type="RefSeq" id="XP_011000018.1"/>
    </source>
</evidence>
<accession>A0AAJ6SW07</accession>
<dbReference type="KEGG" id="peu:105107693"/>